<dbReference type="PANTHER" id="PTHR12755:SF3">
    <property type="entry name" value="POLYNUCLEOTIDE 5'-HYDROXYL-KINASE NOL9"/>
    <property type="match status" value="1"/>
</dbReference>
<evidence type="ECO:0000256" key="1">
    <source>
        <dbReference type="ARBA" id="ARBA00011003"/>
    </source>
</evidence>
<dbReference type="STRING" id="45354.A0A1L0BM01"/>
<dbReference type="GO" id="GO:0005634">
    <property type="term" value="C:nucleus"/>
    <property type="evidence" value="ECO:0007669"/>
    <property type="project" value="TreeGrafter"/>
</dbReference>
<dbReference type="AlphaFoldDB" id="A0A1L0BM01"/>
<sequence>MSAYAALRAQDVRPKSPFEPPSPQSSLLEGFSSHSNFTPTLENTIYTSTSIFLGLDTTNHIVAVGAYELLVHRGRILVNNLHEIKEGAVHPIVLCYSQSPLVICATQECTSRTERSKPGKNGNLEPKVNGLMPKFTTVIELRNLSTGLPALAQYCPLLKTMHYRPTSTYTFKLVMEPEDNLFAVFYTAQTIKSINALTKLSTTPTSTPESVVVIGSKNCGKSTLGKSLLNNMTNTINNPVAYMDLDPSNSEFSIPGTISVTVHSEPTFGLHFCQTNALKERRNKFCYYGFNSAGDLPEHYMKCCRILVEFYTLYLYPQGIPLIVNTPGWVRGLGKDFLLEITSLINPSLVVYLTHNDTISVGDFEAEEFESQDNPDDEVISGLTCKNLITLKATRIAPKVTPSLIKLHNRLTYFHHMKSAFKFDFVRHILFTPPTKLYFNRNSPESLAGICDLGFDLDVANSPEHILQFTETSLMGLCLVPTANTKMRSNNILGPQVIECVHPEKVVFVCLCMVHSVNTKDGYINVYLPCFPQQISESTSPYLENGHRFILIRGEGEIPPVEILMPQLISDDTAIPYATQEPKMRIGGIWKARKNLGRKNQK</sequence>
<proteinExistence type="inferred from homology"/>
<evidence type="ECO:0000256" key="7">
    <source>
        <dbReference type="ARBA" id="ARBA00022840"/>
    </source>
</evidence>
<evidence type="ECO:0000256" key="5">
    <source>
        <dbReference type="ARBA" id="ARBA00022741"/>
    </source>
</evidence>
<evidence type="ECO:0000313" key="9">
    <source>
        <dbReference type="EMBL" id="SGZ51210.1"/>
    </source>
</evidence>
<keyword evidence="7" id="KW-0067">ATP-binding</keyword>
<accession>A0A1L0BM01</accession>
<feature type="domain" description="Clp1 P-loop" evidence="8">
    <location>
        <begin position="215"/>
        <end position="357"/>
    </location>
</feature>
<evidence type="ECO:0000256" key="3">
    <source>
        <dbReference type="ARBA" id="ARBA00019824"/>
    </source>
</evidence>
<dbReference type="InterPro" id="IPR045116">
    <property type="entry name" value="Clp1/Grc3"/>
</dbReference>
<dbReference type="OrthoDB" id="4054781at2759"/>
<dbReference type="SUPFAM" id="SSF52540">
    <property type="entry name" value="P-loop containing nucleoside triphosphate hydrolases"/>
    <property type="match status" value="1"/>
</dbReference>
<dbReference type="InterPro" id="IPR027417">
    <property type="entry name" value="P-loop_NTPase"/>
</dbReference>
<dbReference type="PANTHER" id="PTHR12755">
    <property type="entry name" value="CLEAVAGE/POLYADENYLATION FACTOR IA SUBUNIT CLP1P"/>
    <property type="match status" value="1"/>
</dbReference>
<protein>
    <recommendedName>
        <fullName evidence="3">Polynucleotide 5'-hydroxyl-kinase GRC3</fullName>
    </recommendedName>
    <alternativeName>
        <fullName evidence="2">Polynucleotide 5'-hydroxyl-kinase grc3</fullName>
    </alternativeName>
</protein>
<evidence type="ECO:0000256" key="2">
    <source>
        <dbReference type="ARBA" id="ARBA00018706"/>
    </source>
</evidence>
<comment type="similarity">
    <text evidence="1">Belongs to the Clp1 family. NOL9/GRC3 subfamily.</text>
</comment>
<gene>
    <name evidence="9" type="ORF">SAMEA4029010_CIC11G00000001326</name>
</gene>
<keyword evidence="4" id="KW-0808">Transferase</keyword>
<dbReference type="GO" id="GO:0000448">
    <property type="term" value="P:cleavage in ITS2 between 5.8S rRNA and LSU-rRNA of tricistronic rRNA transcript (SSU-rRNA, 5.8S rRNA, LSU-rRNA)"/>
    <property type="evidence" value="ECO:0007669"/>
    <property type="project" value="TreeGrafter"/>
</dbReference>
<keyword evidence="5" id="KW-0547">Nucleotide-binding</keyword>
<dbReference type="GO" id="GO:0051731">
    <property type="term" value="F:polynucleotide 5'-hydroxyl-kinase activity"/>
    <property type="evidence" value="ECO:0007669"/>
    <property type="project" value="InterPro"/>
</dbReference>
<evidence type="ECO:0000313" key="10">
    <source>
        <dbReference type="Proteomes" id="UP000182334"/>
    </source>
</evidence>
<reference evidence="9 10" key="1">
    <citation type="submission" date="2016-10" db="EMBL/GenBank/DDBJ databases">
        <authorList>
            <person name="de Groot N.N."/>
        </authorList>
    </citation>
    <scope>NUCLEOTIDE SEQUENCE [LARGE SCALE GENOMIC DNA]</scope>
    <source>
        <strain evidence="9 10">CBS 141442</strain>
    </source>
</reference>
<keyword evidence="6" id="KW-0418">Kinase</keyword>
<evidence type="ECO:0000256" key="6">
    <source>
        <dbReference type="ARBA" id="ARBA00022777"/>
    </source>
</evidence>
<dbReference type="Proteomes" id="UP000182334">
    <property type="component" value="Chromosome III"/>
</dbReference>
<evidence type="ECO:0000256" key="4">
    <source>
        <dbReference type="ARBA" id="ARBA00022679"/>
    </source>
</evidence>
<organism evidence="9 10">
    <name type="scientific">Sungouiella intermedia</name>
    <dbReference type="NCBI Taxonomy" id="45354"/>
    <lineage>
        <taxon>Eukaryota</taxon>
        <taxon>Fungi</taxon>
        <taxon>Dikarya</taxon>
        <taxon>Ascomycota</taxon>
        <taxon>Saccharomycotina</taxon>
        <taxon>Pichiomycetes</taxon>
        <taxon>Metschnikowiaceae</taxon>
        <taxon>Sungouiella</taxon>
    </lineage>
</organism>
<keyword evidence="10" id="KW-1185">Reference proteome</keyword>
<dbReference type="EMBL" id="LT635758">
    <property type="protein sequence ID" value="SGZ51210.1"/>
    <property type="molecule type" value="Genomic_DNA"/>
</dbReference>
<dbReference type="Pfam" id="PF16575">
    <property type="entry name" value="CLP1_P"/>
    <property type="match status" value="1"/>
</dbReference>
<dbReference type="InterPro" id="IPR032319">
    <property type="entry name" value="CLP1_P"/>
</dbReference>
<dbReference type="GO" id="GO:0005524">
    <property type="term" value="F:ATP binding"/>
    <property type="evidence" value="ECO:0007669"/>
    <property type="project" value="UniProtKB-KW"/>
</dbReference>
<evidence type="ECO:0000259" key="8">
    <source>
        <dbReference type="Pfam" id="PF16575"/>
    </source>
</evidence>
<name>A0A1L0BM01_9ASCO</name>
<dbReference type="Gene3D" id="3.40.50.300">
    <property type="entry name" value="P-loop containing nucleotide triphosphate hydrolases"/>
    <property type="match status" value="1"/>
</dbReference>